<gene>
    <name evidence="1" type="ORF">HMPREF3185_01693</name>
</gene>
<organism evidence="1 2">
    <name type="scientific">Porphyromonas somerae</name>
    <dbReference type="NCBI Taxonomy" id="322095"/>
    <lineage>
        <taxon>Bacteria</taxon>
        <taxon>Pseudomonadati</taxon>
        <taxon>Bacteroidota</taxon>
        <taxon>Bacteroidia</taxon>
        <taxon>Bacteroidales</taxon>
        <taxon>Porphyromonadaceae</taxon>
        <taxon>Porphyromonas</taxon>
    </lineage>
</organism>
<proteinExistence type="predicted"/>
<accession>A0A134B3I3</accession>
<name>A0A134B3I3_9PORP</name>
<reference evidence="2" key="1">
    <citation type="submission" date="2016-01" db="EMBL/GenBank/DDBJ databases">
        <authorList>
            <person name="Mitreva M."/>
            <person name="Pepin K.H."/>
            <person name="Mihindukulasuriya K.A."/>
            <person name="Fulton R."/>
            <person name="Fronick C."/>
            <person name="O'Laughlin M."/>
            <person name="Miner T."/>
            <person name="Herter B."/>
            <person name="Rosa B.A."/>
            <person name="Cordes M."/>
            <person name="Tomlinson C."/>
            <person name="Wollam A."/>
            <person name="Palsikar V.B."/>
            <person name="Mardis E.R."/>
            <person name="Wilson R.K."/>
        </authorList>
    </citation>
    <scope>NUCLEOTIDE SEQUENCE [LARGE SCALE GENOMIC DNA]</scope>
    <source>
        <strain evidence="2">KA00683</strain>
    </source>
</reference>
<dbReference type="AlphaFoldDB" id="A0A134B3I3"/>
<dbReference type="EMBL" id="LSDK01000121">
    <property type="protein sequence ID" value="KXB74485.1"/>
    <property type="molecule type" value="Genomic_DNA"/>
</dbReference>
<sequence>MGTPLRYTEAQIDLVPSKRHSVITLRACHRTVAKSFSPTSMSIGGD</sequence>
<dbReference type="Proteomes" id="UP000070224">
    <property type="component" value="Unassembled WGS sequence"/>
</dbReference>
<evidence type="ECO:0000313" key="1">
    <source>
        <dbReference type="EMBL" id="KXB74485.1"/>
    </source>
</evidence>
<comment type="caution">
    <text evidence="1">The sequence shown here is derived from an EMBL/GenBank/DDBJ whole genome shotgun (WGS) entry which is preliminary data.</text>
</comment>
<protein>
    <submittedName>
        <fullName evidence="1">Uncharacterized protein</fullName>
    </submittedName>
</protein>
<keyword evidence="2" id="KW-1185">Reference proteome</keyword>
<evidence type="ECO:0000313" key="2">
    <source>
        <dbReference type="Proteomes" id="UP000070224"/>
    </source>
</evidence>
<dbReference type="PATRIC" id="fig|322095.3.peg.1669"/>